<proteinExistence type="predicted"/>
<reference evidence="3" key="1">
    <citation type="journal article" date="2012" name="J. Microbiol. Biotechnol.">
        <title>Ramlibacter ginsenosidimutans sp. nov., with ginsenoside-converting activity.</title>
        <authorList>
            <person name="Wang L."/>
            <person name="An D.S."/>
            <person name="Kim S.G."/>
            <person name="Jin F.X."/>
            <person name="Kim S.C."/>
            <person name="Lee S.T."/>
            <person name="Im W.T."/>
        </authorList>
    </citation>
    <scope>NUCLEOTIDE SEQUENCE</scope>
    <source>
        <strain evidence="3">KACC 17527</strain>
    </source>
</reference>
<dbReference type="RefSeq" id="WP_201166625.1">
    <property type="nucleotide sequence ID" value="NZ_JAEPWM010000001.1"/>
</dbReference>
<dbReference type="Pfam" id="PF00345">
    <property type="entry name" value="PapD_N"/>
    <property type="match status" value="1"/>
</dbReference>
<keyword evidence="4" id="KW-1185">Reference proteome</keyword>
<dbReference type="InterPro" id="IPR050643">
    <property type="entry name" value="Periplasmic_pilus_chap"/>
</dbReference>
<feature type="chain" id="PRO_5037575670" evidence="1">
    <location>
        <begin position="29"/>
        <end position="248"/>
    </location>
</feature>
<dbReference type="InterPro" id="IPR013783">
    <property type="entry name" value="Ig-like_fold"/>
</dbReference>
<dbReference type="PANTHER" id="PTHR30251:SF4">
    <property type="entry name" value="SLR1668 PROTEIN"/>
    <property type="match status" value="1"/>
</dbReference>
<dbReference type="InterPro" id="IPR016147">
    <property type="entry name" value="Pili_assmbl_chaperone_N"/>
</dbReference>
<protein>
    <submittedName>
        <fullName evidence="3">Molecular chaperone</fullName>
    </submittedName>
</protein>
<comment type="caution">
    <text evidence="3">The sequence shown here is derived from an EMBL/GenBank/DDBJ whole genome shotgun (WGS) entry which is preliminary data.</text>
</comment>
<evidence type="ECO:0000259" key="2">
    <source>
        <dbReference type="Pfam" id="PF00345"/>
    </source>
</evidence>
<dbReference type="AlphaFoldDB" id="A0A934TQ70"/>
<evidence type="ECO:0000313" key="3">
    <source>
        <dbReference type="EMBL" id="MBK6005278.1"/>
    </source>
</evidence>
<accession>A0A934TQ70</accession>
<dbReference type="Gene3D" id="2.60.40.10">
    <property type="entry name" value="Immunoglobulins"/>
    <property type="match status" value="1"/>
</dbReference>
<feature type="signal peptide" evidence="1">
    <location>
        <begin position="1"/>
        <end position="28"/>
    </location>
</feature>
<evidence type="ECO:0000256" key="1">
    <source>
        <dbReference type="SAM" id="SignalP"/>
    </source>
</evidence>
<keyword evidence="1" id="KW-0732">Signal</keyword>
<reference evidence="3" key="2">
    <citation type="submission" date="2021-01" db="EMBL/GenBank/DDBJ databases">
        <authorList>
            <person name="Kang M."/>
        </authorList>
    </citation>
    <scope>NUCLEOTIDE SEQUENCE</scope>
    <source>
        <strain evidence="3">KACC 17527</strain>
    </source>
</reference>
<dbReference type="EMBL" id="JAEPWM010000001">
    <property type="protein sequence ID" value="MBK6005278.1"/>
    <property type="molecule type" value="Genomic_DNA"/>
</dbReference>
<dbReference type="GO" id="GO:0071555">
    <property type="term" value="P:cell wall organization"/>
    <property type="evidence" value="ECO:0007669"/>
    <property type="project" value="InterPro"/>
</dbReference>
<organism evidence="3 4">
    <name type="scientific">Ramlibacter ginsenosidimutans</name>
    <dbReference type="NCBI Taxonomy" id="502333"/>
    <lineage>
        <taxon>Bacteria</taxon>
        <taxon>Pseudomonadati</taxon>
        <taxon>Pseudomonadota</taxon>
        <taxon>Betaproteobacteria</taxon>
        <taxon>Burkholderiales</taxon>
        <taxon>Comamonadaceae</taxon>
        <taxon>Ramlibacter</taxon>
    </lineage>
</organism>
<dbReference type="InterPro" id="IPR008962">
    <property type="entry name" value="PapD-like_sf"/>
</dbReference>
<gene>
    <name evidence="3" type="ORF">JJB11_04165</name>
</gene>
<feature type="domain" description="Pili assembly chaperone N-terminal" evidence="2">
    <location>
        <begin position="31"/>
        <end position="152"/>
    </location>
</feature>
<name>A0A934TQ70_9BURK</name>
<dbReference type="SUPFAM" id="SSF49354">
    <property type="entry name" value="PapD-like"/>
    <property type="match status" value="1"/>
</dbReference>
<dbReference type="PANTHER" id="PTHR30251">
    <property type="entry name" value="PILUS ASSEMBLY CHAPERONE"/>
    <property type="match status" value="1"/>
</dbReference>
<dbReference type="Proteomes" id="UP000630528">
    <property type="component" value="Unassembled WGS sequence"/>
</dbReference>
<sequence length="248" mass="26613">MTRTSTSRRVLFLLAACVAAATAHPALAGSFSVSPVRIFMEARERATGVTIINEGDTDLVMQAELFEWKQKPDGTDDLLPTQDLVLAPPILKLGRGARQTVRLANLRPPVPGEQLTYRLIVREVPEALAPKDGVKIQVALAFSLPIFITPPGAKREMACTATRTSPTALRASCENKGHAYAQPASITLSTPSGNTLLTSEIRGGYILPGVSRNFDLSSDGSRIPGGPLKLQVTQDDGSKQVFDVRLPE</sequence>
<dbReference type="GO" id="GO:0030288">
    <property type="term" value="C:outer membrane-bounded periplasmic space"/>
    <property type="evidence" value="ECO:0007669"/>
    <property type="project" value="InterPro"/>
</dbReference>
<evidence type="ECO:0000313" key="4">
    <source>
        <dbReference type="Proteomes" id="UP000630528"/>
    </source>
</evidence>